<evidence type="ECO:0000259" key="4">
    <source>
        <dbReference type="Pfam" id="PF00501"/>
    </source>
</evidence>
<keyword evidence="2" id="KW-0276">Fatty acid metabolism</keyword>
<sequence length="748" mass="83978">MKLLSEEMWYRSAQSPLVHRCLRQVNTLHTKHIFKATQRISITSERYLKAFGLKRATEHPGKQIILKKTKSVAQGRGTVKIYPPPARMSAQSVMLPGSERIRASGATINPEQYVQFPDEKTHTVCDTVITGLLKSTSGECLGLRSPLKTGKYKWISYSELSIKYVLMSLIALQNFEVAERKNYIGSGLLQLGIPHSKEAMVGICTKTRPEFVLVMLACSRYSMVLVPLYHCFGSENVTYIIDQVKMEVLFCEDSKFAVEVMEDKKSYPSLKHIVLIDASEDEINELHASYPEMHIISLKDLEISGKLNLQKPVTKPKPDDLFCICYTSGTTGVPKGVRVTHRNILSCIASMDAVLGETIPKHGSLMCYLPCAHIYEIINEVYCLFHGCQLGFYSGSTDTLLNDIAELKPVVLPLVPKLMNVIYSEVQKKIGQNRLKRYLLHLSLHQKEKALQKGIVSKTTIWDKLLFSKIQKTLGDSIQMILTASAPVSKEVMQFFRCSMGCLVFEVYGLSEVGAATMTLISEHDSGFVGPPLPCNHIKLVSVPEMSYFAEKDEGEICIKGANVFSGYFNNEEATAEAIDANDWYHTGDIGKWLPNGVLKIIDRKKHIFKLAQGEYIIPDKSESAYLGSHIVSQVYVDGHSDQEFLVGVIVPDPKAFLSWAKKEGFIGDVEALCQNKELKKAVLNMLWKIGKERHLTSLQQVGNIYLTTEAFSQENGLLTPTMKLKRSIAHKKFEDVFQKLYEEGNLH</sequence>
<dbReference type="InterPro" id="IPR020845">
    <property type="entry name" value="AMP-binding_CS"/>
</dbReference>
<evidence type="ECO:0000313" key="5">
    <source>
        <dbReference type="EMBL" id="GFY75218.1"/>
    </source>
</evidence>
<name>A0A8X6YMQ1_9ARAC</name>
<dbReference type="InterPro" id="IPR000873">
    <property type="entry name" value="AMP-dep_synth/lig_dom"/>
</dbReference>
<organism evidence="5 6">
    <name type="scientific">Trichonephila inaurata madagascariensis</name>
    <dbReference type="NCBI Taxonomy" id="2747483"/>
    <lineage>
        <taxon>Eukaryota</taxon>
        <taxon>Metazoa</taxon>
        <taxon>Ecdysozoa</taxon>
        <taxon>Arthropoda</taxon>
        <taxon>Chelicerata</taxon>
        <taxon>Arachnida</taxon>
        <taxon>Araneae</taxon>
        <taxon>Araneomorphae</taxon>
        <taxon>Entelegynae</taxon>
        <taxon>Araneoidea</taxon>
        <taxon>Nephilidae</taxon>
        <taxon>Trichonephila</taxon>
        <taxon>Trichonephila inaurata</taxon>
    </lineage>
</organism>
<dbReference type="InterPro" id="IPR042099">
    <property type="entry name" value="ANL_N_sf"/>
</dbReference>
<dbReference type="EMBL" id="BMAV01021225">
    <property type="protein sequence ID" value="GFY75218.1"/>
    <property type="molecule type" value="Genomic_DNA"/>
</dbReference>
<protein>
    <recommendedName>
        <fullName evidence="3">long-chain-fatty-acid--CoA ligase</fullName>
        <ecNumber evidence="3">6.2.1.3</ecNumber>
    </recommendedName>
</protein>
<dbReference type="Gene3D" id="3.40.50.12780">
    <property type="entry name" value="N-terminal domain of ligase-like"/>
    <property type="match status" value="1"/>
</dbReference>
<dbReference type="Pfam" id="PF00501">
    <property type="entry name" value="AMP-binding"/>
    <property type="match status" value="1"/>
</dbReference>
<accession>A0A8X6YMQ1</accession>
<feature type="domain" description="AMP-dependent synthetase/ligase" evidence="4">
    <location>
        <begin position="176"/>
        <end position="569"/>
    </location>
</feature>
<keyword evidence="1 5" id="KW-0436">Ligase</keyword>
<evidence type="ECO:0000256" key="3">
    <source>
        <dbReference type="ARBA" id="ARBA00026121"/>
    </source>
</evidence>
<dbReference type="PANTHER" id="PTHR43272">
    <property type="entry name" value="LONG-CHAIN-FATTY-ACID--COA LIGASE"/>
    <property type="match status" value="1"/>
</dbReference>
<dbReference type="GO" id="GO:0016020">
    <property type="term" value="C:membrane"/>
    <property type="evidence" value="ECO:0007669"/>
    <property type="project" value="TreeGrafter"/>
</dbReference>
<evidence type="ECO:0000313" key="6">
    <source>
        <dbReference type="Proteomes" id="UP000886998"/>
    </source>
</evidence>
<dbReference type="EC" id="6.2.1.3" evidence="3"/>
<dbReference type="GO" id="GO:0005783">
    <property type="term" value="C:endoplasmic reticulum"/>
    <property type="evidence" value="ECO:0007669"/>
    <property type="project" value="TreeGrafter"/>
</dbReference>
<dbReference type="SUPFAM" id="SSF56801">
    <property type="entry name" value="Acetyl-CoA synthetase-like"/>
    <property type="match status" value="1"/>
</dbReference>
<keyword evidence="2" id="KW-0443">Lipid metabolism</keyword>
<reference evidence="5" key="1">
    <citation type="submission" date="2020-08" db="EMBL/GenBank/DDBJ databases">
        <title>Multicomponent nature underlies the extraordinary mechanical properties of spider dragline silk.</title>
        <authorList>
            <person name="Kono N."/>
            <person name="Nakamura H."/>
            <person name="Mori M."/>
            <person name="Yoshida Y."/>
            <person name="Ohtoshi R."/>
            <person name="Malay A.D."/>
            <person name="Moran D.A.P."/>
            <person name="Tomita M."/>
            <person name="Numata K."/>
            <person name="Arakawa K."/>
        </authorList>
    </citation>
    <scope>NUCLEOTIDE SEQUENCE</scope>
</reference>
<dbReference type="PROSITE" id="PS00455">
    <property type="entry name" value="AMP_BINDING"/>
    <property type="match status" value="1"/>
</dbReference>
<dbReference type="Proteomes" id="UP000886998">
    <property type="component" value="Unassembled WGS sequence"/>
</dbReference>
<dbReference type="PANTHER" id="PTHR43272:SF107">
    <property type="entry name" value="LONG-CHAIN-FATTY-ACID--COA LIGASE 5"/>
    <property type="match status" value="1"/>
</dbReference>
<dbReference type="AlphaFoldDB" id="A0A8X6YMQ1"/>
<gene>
    <name evidence="5" type="primary">ACSL1</name>
    <name evidence="5" type="ORF">TNIN_329751</name>
</gene>
<dbReference type="GO" id="GO:0004467">
    <property type="term" value="F:long-chain fatty acid-CoA ligase activity"/>
    <property type="evidence" value="ECO:0007669"/>
    <property type="project" value="UniProtKB-EC"/>
</dbReference>
<evidence type="ECO:0000256" key="1">
    <source>
        <dbReference type="ARBA" id="ARBA00022598"/>
    </source>
</evidence>
<dbReference type="OrthoDB" id="1700726at2759"/>
<evidence type="ECO:0000256" key="2">
    <source>
        <dbReference type="ARBA" id="ARBA00022832"/>
    </source>
</evidence>
<proteinExistence type="predicted"/>
<comment type="caution">
    <text evidence="5">The sequence shown here is derived from an EMBL/GenBank/DDBJ whole genome shotgun (WGS) entry which is preliminary data.</text>
</comment>
<keyword evidence="6" id="KW-1185">Reference proteome</keyword>